<gene>
    <name evidence="2" type="ORF">TELCIR_13606</name>
</gene>
<sequence length="147" mass="16613">MPSHYHRHSGDHHHTAKTSHRSTHPKISKKESANERSQKSISYADELGKALATIACERVVYSPRPKKHKTLVDASEKEKSVQSSRESGETKKSAKMSKGAVKLPKTPRKKVTPSKEIKEETSRIGVKRDGRGRLRDARGRFVREVKH</sequence>
<feature type="compositionally biased region" description="Basic and acidic residues" evidence="1">
    <location>
        <begin position="113"/>
        <end position="147"/>
    </location>
</feature>
<proteinExistence type="predicted"/>
<feature type="region of interest" description="Disordered" evidence="1">
    <location>
        <begin position="59"/>
        <end position="147"/>
    </location>
</feature>
<reference evidence="2 3" key="1">
    <citation type="submission" date="2015-09" db="EMBL/GenBank/DDBJ databases">
        <title>Draft genome of the parasitic nematode Teladorsagia circumcincta isolate WARC Sus (inbred).</title>
        <authorList>
            <person name="Mitreva M."/>
        </authorList>
    </citation>
    <scope>NUCLEOTIDE SEQUENCE [LARGE SCALE GENOMIC DNA]</scope>
    <source>
        <strain evidence="2 3">S</strain>
    </source>
</reference>
<dbReference type="Proteomes" id="UP000230423">
    <property type="component" value="Unassembled WGS sequence"/>
</dbReference>
<dbReference type="AlphaFoldDB" id="A0A2G9U3J3"/>
<protein>
    <submittedName>
        <fullName evidence="2">Uncharacterized protein</fullName>
    </submittedName>
</protein>
<organism evidence="2 3">
    <name type="scientific">Teladorsagia circumcincta</name>
    <name type="common">Brown stomach worm</name>
    <name type="synonym">Ostertagia circumcincta</name>
    <dbReference type="NCBI Taxonomy" id="45464"/>
    <lineage>
        <taxon>Eukaryota</taxon>
        <taxon>Metazoa</taxon>
        <taxon>Ecdysozoa</taxon>
        <taxon>Nematoda</taxon>
        <taxon>Chromadorea</taxon>
        <taxon>Rhabditida</taxon>
        <taxon>Rhabditina</taxon>
        <taxon>Rhabditomorpha</taxon>
        <taxon>Strongyloidea</taxon>
        <taxon>Trichostrongylidae</taxon>
        <taxon>Teladorsagia</taxon>
    </lineage>
</organism>
<evidence type="ECO:0000313" key="3">
    <source>
        <dbReference type="Proteomes" id="UP000230423"/>
    </source>
</evidence>
<feature type="compositionally biased region" description="Basic and acidic residues" evidence="1">
    <location>
        <begin position="70"/>
        <end position="92"/>
    </location>
</feature>
<feature type="region of interest" description="Disordered" evidence="1">
    <location>
        <begin position="1"/>
        <end position="40"/>
    </location>
</feature>
<keyword evidence="3" id="KW-1185">Reference proteome</keyword>
<dbReference type="EMBL" id="KZ349604">
    <property type="protein sequence ID" value="PIO64755.1"/>
    <property type="molecule type" value="Genomic_DNA"/>
</dbReference>
<feature type="compositionally biased region" description="Basic residues" evidence="1">
    <location>
        <begin position="1"/>
        <end position="27"/>
    </location>
</feature>
<name>A0A2G9U3J3_TELCI</name>
<feature type="compositionally biased region" description="Basic and acidic residues" evidence="1">
    <location>
        <begin position="28"/>
        <end position="38"/>
    </location>
</feature>
<evidence type="ECO:0000313" key="2">
    <source>
        <dbReference type="EMBL" id="PIO64755.1"/>
    </source>
</evidence>
<evidence type="ECO:0000256" key="1">
    <source>
        <dbReference type="SAM" id="MobiDB-lite"/>
    </source>
</evidence>
<accession>A0A2G9U3J3</accession>